<protein>
    <submittedName>
        <fullName evidence="7">L-2-hydroxyglutarate oxidase LhgO</fullName>
    </submittedName>
</protein>
<dbReference type="PANTHER" id="PTHR43104">
    <property type="entry name" value="L-2-HYDROXYGLUTARATE DEHYDROGENASE, MITOCHONDRIAL"/>
    <property type="match status" value="1"/>
</dbReference>
<dbReference type="OrthoDB" id="9801699at2"/>
<evidence type="ECO:0000256" key="2">
    <source>
        <dbReference type="ARBA" id="ARBA00022630"/>
    </source>
</evidence>
<dbReference type="AlphaFoldDB" id="A0A3S4F950"/>
<name>A0A3S4F950_9BRAD</name>
<accession>A0A3S4F950</accession>
<comment type="similarity">
    <text evidence="5">Belongs to the L2HGDH family.</text>
</comment>
<keyword evidence="2" id="KW-0285">Flavoprotein</keyword>
<evidence type="ECO:0000256" key="4">
    <source>
        <dbReference type="ARBA" id="ARBA00023002"/>
    </source>
</evidence>
<dbReference type="PANTHER" id="PTHR43104:SF4">
    <property type="entry name" value="L-2-HYDROXYGLUTARATE DEHYDROGENASE, MITOCHONDRIAL"/>
    <property type="match status" value="1"/>
</dbReference>
<evidence type="ECO:0000256" key="1">
    <source>
        <dbReference type="ARBA" id="ARBA00001974"/>
    </source>
</evidence>
<organism evidence="7 8">
    <name type="scientific">Rhodoplanes serenus</name>
    <dbReference type="NCBI Taxonomy" id="200615"/>
    <lineage>
        <taxon>Bacteria</taxon>
        <taxon>Pseudomonadati</taxon>
        <taxon>Pseudomonadota</taxon>
        <taxon>Alphaproteobacteria</taxon>
        <taxon>Hyphomicrobiales</taxon>
        <taxon>Nitrobacteraceae</taxon>
        <taxon>Rhodoplanes</taxon>
    </lineage>
</organism>
<feature type="domain" description="FAD dependent oxidoreductase" evidence="6">
    <location>
        <begin position="3"/>
        <end position="359"/>
    </location>
</feature>
<dbReference type="EMBL" id="UWOC01000133">
    <property type="protein sequence ID" value="VCU08678.1"/>
    <property type="molecule type" value="Genomic_DNA"/>
</dbReference>
<dbReference type="SUPFAM" id="SSF51905">
    <property type="entry name" value="FAD/NAD(P)-binding domain"/>
    <property type="match status" value="1"/>
</dbReference>
<dbReference type="Gene3D" id="3.30.9.10">
    <property type="entry name" value="D-Amino Acid Oxidase, subunit A, domain 2"/>
    <property type="match status" value="1"/>
</dbReference>
<evidence type="ECO:0000259" key="6">
    <source>
        <dbReference type="Pfam" id="PF01266"/>
    </source>
</evidence>
<evidence type="ECO:0000256" key="5">
    <source>
        <dbReference type="ARBA" id="ARBA00037941"/>
    </source>
</evidence>
<dbReference type="GO" id="GO:0047545">
    <property type="term" value="F:(S)-2-hydroxyglutarate dehydrogenase activity"/>
    <property type="evidence" value="ECO:0007669"/>
    <property type="project" value="TreeGrafter"/>
</dbReference>
<gene>
    <name evidence="7" type="primary">lhgO</name>
    <name evidence="7" type="ORF">RHODGE_RHODGE_01840</name>
</gene>
<proteinExistence type="inferred from homology"/>
<reference evidence="8" key="1">
    <citation type="submission" date="2018-10" db="EMBL/GenBank/DDBJ databases">
        <authorList>
            <person name="Peiro R."/>
            <person name="Begona"/>
            <person name="Cbmso G."/>
            <person name="Lopez M."/>
            <person name="Gonzalez S."/>
            <person name="Sacristan E."/>
            <person name="Castillo E."/>
        </authorList>
    </citation>
    <scope>NUCLEOTIDE SEQUENCE [LARGE SCALE GENOMIC DNA]</scope>
</reference>
<comment type="cofactor">
    <cofactor evidence="1">
        <name>FAD</name>
        <dbReference type="ChEBI" id="CHEBI:57692"/>
    </cofactor>
</comment>
<dbReference type="RefSeq" id="WP_129608733.1">
    <property type="nucleotide sequence ID" value="NZ_UWOC01000133.1"/>
</dbReference>
<evidence type="ECO:0000313" key="7">
    <source>
        <dbReference type="EMBL" id="VCU08678.1"/>
    </source>
</evidence>
<keyword evidence="4" id="KW-0560">Oxidoreductase</keyword>
<dbReference type="Proteomes" id="UP000289200">
    <property type="component" value="Unassembled WGS sequence"/>
</dbReference>
<keyword evidence="8" id="KW-1185">Reference proteome</keyword>
<dbReference type="Pfam" id="PF01266">
    <property type="entry name" value="DAO"/>
    <property type="match status" value="1"/>
</dbReference>
<evidence type="ECO:0000256" key="3">
    <source>
        <dbReference type="ARBA" id="ARBA00022827"/>
    </source>
</evidence>
<dbReference type="InterPro" id="IPR036188">
    <property type="entry name" value="FAD/NAD-bd_sf"/>
</dbReference>
<keyword evidence="3" id="KW-0274">FAD</keyword>
<evidence type="ECO:0000313" key="8">
    <source>
        <dbReference type="Proteomes" id="UP000289200"/>
    </source>
</evidence>
<comment type="caution">
    <text evidence="7">The sequence shown here is derived from an EMBL/GenBank/DDBJ whole genome shotgun (WGS) entry which is preliminary data.</text>
</comment>
<dbReference type="Gene3D" id="3.50.50.60">
    <property type="entry name" value="FAD/NAD(P)-binding domain"/>
    <property type="match status" value="1"/>
</dbReference>
<sequence length="363" mass="37698">MLVLVVGAGVVGLAVARAAALSGHEVIVAEAAGAIGTGTSSRNSEVIHAGIYYPPGSLRARHCVPGRRMLYAYAESHGIPHRKCSKLLVATRDAEVAKIEALVAQARVNGVEGMTMLDAAAAKGLEPALACVAAALSPETGIVDSHRLMLALQGDIEDAGGALAFHTPVVGLAPGPEGWTVRHGGAEPGTLTVDAVVNAAGLGAQRLAAATEGYPPARVPRLVLAKGNYFQYAGRPVFSRLIYPAPVEGGLGTHVTLDLASRMRFGPDVEWIETEGYEVDPRRADAFYASIRTYFPGLPDGSLMPDYCGIRPKLTGPGEPAADFLIEGPAEHGLPGLVHLFGIESPGLTSALSLADDVVARLR</sequence>
<dbReference type="InterPro" id="IPR006076">
    <property type="entry name" value="FAD-dep_OxRdtase"/>
</dbReference>